<keyword evidence="1" id="KW-0695">RNA-directed DNA polymerase</keyword>
<dbReference type="PANTHER" id="PTHR46890">
    <property type="entry name" value="NON-LTR RETROLELEMENT REVERSE TRANSCRIPTASE-LIKE PROTEIN-RELATED"/>
    <property type="match status" value="1"/>
</dbReference>
<dbReference type="Gene3D" id="3.60.10.10">
    <property type="entry name" value="Endonuclease/exonuclease/phosphatase"/>
    <property type="match status" value="1"/>
</dbReference>
<sequence length="752" mass="85436">MGGLGIIDLIEMQQWMSEKIMGCNLDKDKVNDKILQLDVDESLKKRLMNTWVGKAKNVDVLQNIWYILKKNGLEEGEVKYLGGLSFMVEWNSKYSASTSLQENLMWLNQWFDDLKMWKDSFIVSERLAWIKLDSILEVRDTSFNSYTLNSVPGSCPTPLDMDVNRTLKVKVNGVVPSIKVPQNFVVVEDDKDIARIEDLVFSDGTDTETPMNFEKGGENHHSSCMEKEELAASPIPMKNAWAQILKWFLILNWGSVGDMDKELDDLMLRFQRISDMAYQLSKGTSLKRKSKNKKKNLVFGDTSISSSFMSAGNCVDFSFEPDVIRKRFGESISFVYDNGTKAFWNPPEVKKGWIQRIALSEKLMFFGVQETKMEFIDSFLVKSIWHRPNDDFSFASSTGASGGILSMWDDNIFSKEQEFMGSNFLGTLGSWVGISSKVALLNVYGPQDTSLKETLWNCIEGIITSNPAIWIVFGDFNVVRGSDERAGSVFNEREASVFNDFISMAGLFDFQLGGRHFSRFDKSGFAKNSINGIHIRGVWCKNPDEIKQGVMEHFASRFKERSEPRPKLLSLLFQKLSFSDALYLEAPISIDEIKTAVWSCAGNKAPDRDSFNFSFIKAYWDIMKSDFFDCIKYYEGTGKLGKGCNPSFIVLIPKKKDPLDFLDFRPISLIGCVYQVISKILAIRLAKVISTIIGPNETAFLVRRQILDGCLIANEIINMAKLEDQRLLILKVDFEKSFIASIGIFFTISWHK</sequence>
<dbReference type="PANTHER" id="PTHR46890:SF50">
    <property type="entry name" value="RNA-DIRECTED DNA POLYMERASE, EUKARYOTA, REVERSE TRANSCRIPTASE ZINC-BINDING DOMAIN PROTEIN-RELATED"/>
    <property type="match status" value="1"/>
</dbReference>
<keyword evidence="2" id="KW-1185">Reference proteome</keyword>
<gene>
    <name evidence="1" type="ORF">Tco_0955052</name>
</gene>
<protein>
    <submittedName>
        <fullName evidence="1">RNA-directed DNA polymerase, eukaryota</fullName>
    </submittedName>
</protein>
<evidence type="ECO:0000313" key="2">
    <source>
        <dbReference type="Proteomes" id="UP001151760"/>
    </source>
</evidence>
<reference evidence="1" key="2">
    <citation type="submission" date="2022-01" db="EMBL/GenBank/DDBJ databases">
        <authorList>
            <person name="Yamashiro T."/>
            <person name="Shiraishi A."/>
            <person name="Satake H."/>
            <person name="Nakayama K."/>
        </authorList>
    </citation>
    <scope>NUCLEOTIDE SEQUENCE</scope>
</reference>
<proteinExistence type="predicted"/>
<evidence type="ECO:0000313" key="1">
    <source>
        <dbReference type="EMBL" id="GJT46337.1"/>
    </source>
</evidence>
<dbReference type="SUPFAM" id="SSF56219">
    <property type="entry name" value="DNase I-like"/>
    <property type="match status" value="1"/>
</dbReference>
<reference evidence="1" key="1">
    <citation type="journal article" date="2022" name="Int. J. Mol. Sci.">
        <title>Draft Genome of Tanacetum Coccineum: Genomic Comparison of Closely Related Tanacetum-Family Plants.</title>
        <authorList>
            <person name="Yamashiro T."/>
            <person name="Shiraishi A."/>
            <person name="Nakayama K."/>
            <person name="Satake H."/>
        </authorList>
    </citation>
    <scope>NUCLEOTIDE SEQUENCE</scope>
</reference>
<keyword evidence="1" id="KW-0548">Nucleotidyltransferase</keyword>
<keyword evidence="1" id="KW-0808">Transferase</keyword>
<name>A0ABQ5E639_9ASTR</name>
<organism evidence="1 2">
    <name type="scientific">Tanacetum coccineum</name>
    <dbReference type="NCBI Taxonomy" id="301880"/>
    <lineage>
        <taxon>Eukaryota</taxon>
        <taxon>Viridiplantae</taxon>
        <taxon>Streptophyta</taxon>
        <taxon>Embryophyta</taxon>
        <taxon>Tracheophyta</taxon>
        <taxon>Spermatophyta</taxon>
        <taxon>Magnoliopsida</taxon>
        <taxon>eudicotyledons</taxon>
        <taxon>Gunneridae</taxon>
        <taxon>Pentapetalae</taxon>
        <taxon>asterids</taxon>
        <taxon>campanulids</taxon>
        <taxon>Asterales</taxon>
        <taxon>Asteraceae</taxon>
        <taxon>Asteroideae</taxon>
        <taxon>Anthemideae</taxon>
        <taxon>Anthemidinae</taxon>
        <taxon>Tanacetum</taxon>
    </lineage>
</organism>
<accession>A0ABQ5E639</accession>
<comment type="caution">
    <text evidence="1">The sequence shown here is derived from an EMBL/GenBank/DDBJ whole genome shotgun (WGS) entry which is preliminary data.</text>
</comment>
<dbReference type="GO" id="GO:0003964">
    <property type="term" value="F:RNA-directed DNA polymerase activity"/>
    <property type="evidence" value="ECO:0007669"/>
    <property type="project" value="UniProtKB-KW"/>
</dbReference>
<dbReference type="EMBL" id="BQNB010015977">
    <property type="protein sequence ID" value="GJT46337.1"/>
    <property type="molecule type" value="Genomic_DNA"/>
</dbReference>
<dbReference type="InterPro" id="IPR036691">
    <property type="entry name" value="Endo/exonu/phosph_ase_sf"/>
</dbReference>
<dbReference type="InterPro" id="IPR052343">
    <property type="entry name" value="Retrotransposon-Effector_Assoc"/>
</dbReference>
<dbReference type="Proteomes" id="UP001151760">
    <property type="component" value="Unassembled WGS sequence"/>
</dbReference>